<feature type="compositionally biased region" description="Basic and acidic residues" evidence="1">
    <location>
        <begin position="716"/>
        <end position="725"/>
    </location>
</feature>
<dbReference type="SMART" id="SM00390">
    <property type="entry name" value="GoLoco"/>
    <property type="match status" value="2"/>
</dbReference>
<feature type="region of interest" description="Disordered" evidence="1">
    <location>
        <begin position="329"/>
        <end position="374"/>
    </location>
</feature>
<feature type="region of interest" description="Disordered" evidence="1">
    <location>
        <begin position="804"/>
        <end position="824"/>
    </location>
</feature>
<keyword evidence="3" id="KW-1185">Reference proteome</keyword>
<dbReference type="EMBL" id="KZ819284">
    <property type="protein sequence ID" value="PWO00788.1"/>
    <property type="molecule type" value="Genomic_DNA"/>
</dbReference>
<proteinExistence type="predicted"/>
<accession>A0A316ZGA6</accession>
<protein>
    <submittedName>
        <fullName evidence="2">Uncharacterized protein</fullName>
    </submittedName>
</protein>
<feature type="compositionally biased region" description="Low complexity" evidence="1">
    <location>
        <begin position="644"/>
        <end position="659"/>
    </location>
</feature>
<feature type="compositionally biased region" description="Polar residues" evidence="1">
    <location>
        <begin position="246"/>
        <end position="262"/>
    </location>
</feature>
<dbReference type="OrthoDB" id="66510at2759"/>
<dbReference type="RefSeq" id="XP_025601066.1">
    <property type="nucleotide sequence ID" value="XM_025743856.1"/>
</dbReference>
<feature type="region of interest" description="Disordered" evidence="1">
    <location>
        <begin position="234"/>
        <end position="300"/>
    </location>
</feature>
<evidence type="ECO:0000313" key="2">
    <source>
        <dbReference type="EMBL" id="PWO00788.1"/>
    </source>
</evidence>
<organism evidence="2 3">
    <name type="scientific">Tilletiopsis washingtonensis</name>
    <dbReference type="NCBI Taxonomy" id="58919"/>
    <lineage>
        <taxon>Eukaryota</taxon>
        <taxon>Fungi</taxon>
        <taxon>Dikarya</taxon>
        <taxon>Basidiomycota</taxon>
        <taxon>Ustilaginomycotina</taxon>
        <taxon>Exobasidiomycetes</taxon>
        <taxon>Entylomatales</taxon>
        <taxon>Entylomatales incertae sedis</taxon>
        <taxon>Tilletiopsis</taxon>
    </lineage>
</organism>
<feature type="compositionally biased region" description="Polar residues" evidence="1">
    <location>
        <begin position="272"/>
        <end position="287"/>
    </location>
</feature>
<feature type="compositionally biased region" description="Polar residues" evidence="1">
    <location>
        <begin position="861"/>
        <end position="877"/>
    </location>
</feature>
<evidence type="ECO:0000313" key="3">
    <source>
        <dbReference type="Proteomes" id="UP000245946"/>
    </source>
</evidence>
<dbReference type="GeneID" id="37271400"/>
<feature type="region of interest" description="Disordered" evidence="1">
    <location>
        <begin position="697"/>
        <end position="732"/>
    </location>
</feature>
<feature type="compositionally biased region" description="Low complexity" evidence="1">
    <location>
        <begin position="578"/>
        <end position="587"/>
    </location>
</feature>
<name>A0A316ZGA6_9BASI</name>
<feature type="compositionally biased region" description="Basic and acidic residues" evidence="1">
    <location>
        <begin position="634"/>
        <end position="643"/>
    </location>
</feature>
<dbReference type="STRING" id="58919.A0A316ZGA6"/>
<feature type="compositionally biased region" description="Low complexity" evidence="1">
    <location>
        <begin position="834"/>
        <end position="848"/>
    </location>
</feature>
<feature type="compositionally biased region" description="Polar residues" evidence="1">
    <location>
        <begin position="355"/>
        <end position="364"/>
    </location>
</feature>
<dbReference type="Proteomes" id="UP000245946">
    <property type="component" value="Unassembled WGS sequence"/>
</dbReference>
<feature type="region of interest" description="Disordered" evidence="1">
    <location>
        <begin position="747"/>
        <end position="770"/>
    </location>
</feature>
<feature type="region of interest" description="Disordered" evidence="1">
    <location>
        <begin position="22"/>
        <end position="70"/>
    </location>
</feature>
<feature type="compositionally biased region" description="Low complexity" evidence="1">
    <location>
        <begin position="235"/>
        <end position="244"/>
    </location>
</feature>
<reference evidence="2 3" key="1">
    <citation type="journal article" date="2018" name="Mol. Biol. Evol.">
        <title>Broad Genomic Sampling Reveals a Smut Pathogenic Ancestry of the Fungal Clade Ustilaginomycotina.</title>
        <authorList>
            <person name="Kijpornyongpan T."/>
            <person name="Mondo S.J."/>
            <person name="Barry K."/>
            <person name="Sandor L."/>
            <person name="Lee J."/>
            <person name="Lipzen A."/>
            <person name="Pangilinan J."/>
            <person name="LaButti K."/>
            <person name="Hainaut M."/>
            <person name="Henrissat B."/>
            <person name="Grigoriev I.V."/>
            <person name="Spatafora J.W."/>
            <person name="Aime M.C."/>
        </authorList>
    </citation>
    <scope>NUCLEOTIDE SEQUENCE [LARGE SCALE GENOMIC DNA]</scope>
    <source>
        <strain evidence="2 3">MCA 4186</strain>
    </source>
</reference>
<feature type="region of interest" description="Disordered" evidence="1">
    <location>
        <begin position="861"/>
        <end position="923"/>
    </location>
</feature>
<dbReference type="AlphaFoldDB" id="A0A316ZGA6"/>
<feature type="compositionally biased region" description="Basic and acidic residues" evidence="1">
    <location>
        <begin position="697"/>
        <end position="707"/>
    </location>
</feature>
<feature type="compositionally biased region" description="Polar residues" evidence="1">
    <location>
        <begin position="760"/>
        <end position="770"/>
    </location>
</feature>
<feature type="region of interest" description="Disordered" evidence="1">
    <location>
        <begin position="831"/>
        <end position="850"/>
    </location>
</feature>
<dbReference type="InterPro" id="IPR003109">
    <property type="entry name" value="GoLoco_motif"/>
</dbReference>
<evidence type="ECO:0000256" key="1">
    <source>
        <dbReference type="SAM" id="MobiDB-lite"/>
    </source>
</evidence>
<feature type="region of interest" description="Disordered" evidence="1">
    <location>
        <begin position="405"/>
        <end position="503"/>
    </location>
</feature>
<gene>
    <name evidence="2" type="ORF">FA09DRAFT_336191</name>
</gene>
<sequence>MALLEQARPRYSDRALRASAGLAPRSPLLAGAPSSPTIFRPEHGDAYILPAAPTHEPEDEPLPGQLLSAAPGLGSLFGAETDQALAEPSAADEGDEEVLEELRDETEELVSPDVLLSDLGGTLFAVHNATVLALQSLLESMASGASAEAPEESTSLSRIASLAKSIEIMSAGRGAPGALKSSPELSALIEQLNMELDRFSFAPGPSTGSPALDNLNLATALAALLSGLDRVREPAASGGNSGSADGDTSLTRSETARASQISGPGMTRRNRQGSAGNISAMYSSPSASREELRDPFAESAQSEQDVFTHLHSLMGHLVLRCSPRAPAGSPLMANGRGSPLLHSPSPPTSAPFYPAQSTLSSARNTPADVASGTLDDSANWKQLSQLLGITRELVAAQRLVQPHPRSILDSPSLSFRSRSRHGSTTSSLNGDMMLEEPVRARSRLSMHSTGSQAHAALAQSPRLASANSPLAQERIQHRSPSLKRESGSVTTHGHLPPRYSEESLRAWTTPAVAGASSPTAKLNDAARRDSVLSASSTNASLPAYASHLPSGSREEKKLLLDEKSRPEAIPEMQRPEVSSATSAYAARTSQDLRVVESSIDRLYSAVPQLDDQRVALSPRLQRDAKLEDVVERLARGGRMEEQRAAPVTSSQASSSTQAPAPAPRSPVGSFAVRNSLARRFSVGGSLQSLRRAANHTFDIKGKGRESGPRSSMSEYTFEKSEEKTRPTAADLDPLFDGIRAANEMRFSDQQAQMRPRTAQRPHTSQGRQSKLAQMGLGIGDAPDAASHADEDDELFNMLASTRRMDGQDAAPPSHRGTARLSSVSAARTRLDAAGRSPLGSPSLPLRSPSYRKKVPEALDLEQSSSVLDTPDSATPLQTPRVLPAESATAHTAPGEASTGETAAAASSSRAAPELRTSPSAMDS</sequence>
<feature type="compositionally biased region" description="Low complexity" evidence="1">
    <location>
        <begin position="891"/>
        <end position="913"/>
    </location>
</feature>
<feature type="region of interest" description="Disordered" evidence="1">
    <location>
        <begin position="634"/>
        <end position="667"/>
    </location>
</feature>
<feature type="region of interest" description="Disordered" evidence="1">
    <location>
        <begin position="565"/>
        <end position="587"/>
    </location>
</feature>
<dbReference type="GO" id="GO:0030695">
    <property type="term" value="F:GTPase regulator activity"/>
    <property type="evidence" value="ECO:0007669"/>
    <property type="project" value="InterPro"/>
</dbReference>